<evidence type="ECO:0000256" key="4">
    <source>
        <dbReference type="ARBA" id="ARBA00022723"/>
    </source>
</evidence>
<evidence type="ECO:0000256" key="7">
    <source>
        <dbReference type="ARBA" id="ARBA00023033"/>
    </source>
</evidence>
<keyword evidence="3 8" id="KW-0349">Heme</keyword>
<dbReference type="AlphaFoldDB" id="A0A8H3IU01"/>
<dbReference type="Pfam" id="PF00067">
    <property type="entry name" value="p450"/>
    <property type="match status" value="1"/>
</dbReference>
<evidence type="ECO:0000256" key="9">
    <source>
        <dbReference type="RuleBase" id="RU000461"/>
    </source>
</evidence>
<sequence>MATFFRLYEQQFAQLGKTWDETLRGQTTINTIEPLNLQAVLAKDFDSFGTPQNRSGAMRPLFGKSIINTEGAEWKHSRALIKPTFTKAELSDVTQFDTFVERFFELLPEGEAFDIQPLLHRLFLDVSTDFIFGTSIDALGAGKSEAEEFNKSFKRLCVSLVSDGNLAGRDKEWLQACGDTHRFIDQQVARALKQVNDPPEKDALPRNRYVVLDEMTKEIRDPIQLRDLVMGVFLPAREATSILVGNCLFQLTRHPEIWKRLRTTALTIEAPFTFEKLKSLVDFRYVLQETIRTIGPAARVARLAKKDTILPKGGGSDQQSPVLVKKGTTVCCGIWCVQHDPDIWGEDVQEFKPERWQNRTATWEYIPFSGGPRTCPAMQQSYIHGIYLLVRLMQRFKRIENQDSVFEWSERWTFVLKAEMVSKSRCIQINDYN</sequence>
<protein>
    <recommendedName>
        <fullName evidence="12">Cytochrome P450</fullName>
    </recommendedName>
</protein>
<organism evidence="10 11">
    <name type="scientific">Gomphillus americanus</name>
    <dbReference type="NCBI Taxonomy" id="1940652"/>
    <lineage>
        <taxon>Eukaryota</taxon>
        <taxon>Fungi</taxon>
        <taxon>Dikarya</taxon>
        <taxon>Ascomycota</taxon>
        <taxon>Pezizomycotina</taxon>
        <taxon>Lecanoromycetes</taxon>
        <taxon>OSLEUM clade</taxon>
        <taxon>Ostropomycetidae</taxon>
        <taxon>Ostropales</taxon>
        <taxon>Graphidaceae</taxon>
        <taxon>Gomphilloideae</taxon>
        <taxon>Gomphillus</taxon>
    </lineage>
</organism>
<keyword evidence="11" id="KW-1185">Reference proteome</keyword>
<evidence type="ECO:0000256" key="3">
    <source>
        <dbReference type="ARBA" id="ARBA00022617"/>
    </source>
</evidence>
<dbReference type="Proteomes" id="UP000664169">
    <property type="component" value="Unassembled WGS sequence"/>
</dbReference>
<comment type="cofactor">
    <cofactor evidence="1 8">
        <name>heme</name>
        <dbReference type="ChEBI" id="CHEBI:30413"/>
    </cofactor>
</comment>
<accession>A0A8H3IU01</accession>
<dbReference type="InterPro" id="IPR036396">
    <property type="entry name" value="Cyt_P450_sf"/>
</dbReference>
<dbReference type="InterPro" id="IPR001128">
    <property type="entry name" value="Cyt_P450"/>
</dbReference>
<dbReference type="InterPro" id="IPR017972">
    <property type="entry name" value="Cyt_P450_CS"/>
</dbReference>
<dbReference type="PANTHER" id="PTHR24287:SF19">
    <property type="entry name" value="CYTOCHROME P450"/>
    <property type="match status" value="1"/>
</dbReference>
<keyword evidence="6 8" id="KW-0408">Iron</keyword>
<dbReference type="PRINTS" id="PR01239">
    <property type="entry name" value="EP450IICYP52"/>
</dbReference>
<dbReference type="PROSITE" id="PS00086">
    <property type="entry name" value="CYTOCHROME_P450"/>
    <property type="match status" value="1"/>
</dbReference>
<dbReference type="PRINTS" id="PR00464">
    <property type="entry name" value="EP450II"/>
</dbReference>
<keyword evidence="7 9" id="KW-0503">Monooxygenase</keyword>
<dbReference type="SUPFAM" id="SSF48264">
    <property type="entry name" value="Cytochrome P450"/>
    <property type="match status" value="1"/>
</dbReference>
<dbReference type="GO" id="GO:0005506">
    <property type="term" value="F:iron ion binding"/>
    <property type="evidence" value="ECO:0007669"/>
    <property type="project" value="InterPro"/>
</dbReference>
<comment type="caution">
    <text evidence="10">The sequence shown here is derived from an EMBL/GenBank/DDBJ whole genome shotgun (WGS) entry which is preliminary data.</text>
</comment>
<evidence type="ECO:0000256" key="8">
    <source>
        <dbReference type="PIRSR" id="PIRSR602402-1"/>
    </source>
</evidence>
<evidence type="ECO:0008006" key="12">
    <source>
        <dbReference type="Google" id="ProtNLM"/>
    </source>
</evidence>
<dbReference type="PANTHER" id="PTHR24287">
    <property type="entry name" value="P450, PUTATIVE (EUROFUNG)-RELATED"/>
    <property type="match status" value="1"/>
</dbReference>
<name>A0A8H3IU01_9LECA</name>
<evidence type="ECO:0000256" key="2">
    <source>
        <dbReference type="ARBA" id="ARBA00010617"/>
    </source>
</evidence>
<evidence type="ECO:0000256" key="1">
    <source>
        <dbReference type="ARBA" id="ARBA00001971"/>
    </source>
</evidence>
<dbReference type="InterPro" id="IPR047146">
    <property type="entry name" value="Cyt_P450_E_CYP52_fungi"/>
</dbReference>
<proteinExistence type="inferred from homology"/>
<feature type="binding site" description="axial binding residue" evidence="8">
    <location>
        <position position="375"/>
    </location>
    <ligand>
        <name>heme</name>
        <dbReference type="ChEBI" id="CHEBI:30413"/>
    </ligand>
    <ligandPart>
        <name>Fe</name>
        <dbReference type="ChEBI" id="CHEBI:18248"/>
    </ligandPart>
</feature>
<keyword evidence="5 9" id="KW-0560">Oxidoreductase</keyword>
<dbReference type="GO" id="GO:0020037">
    <property type="term" value="F:heme binding"/>
    <property type="evidence" value="ECO:0007669"/>
    <property type="project" value="InterPro"/>
</dbReference>
<dbReference type="Gene3D" id="1.10.630.10">
    <property type="entry name" value="Cytochrome P450"/>
    <property type="match status" value="1"/>
</dbReference>
<evidence type="ECO:0000313" key="11">
    <source>
        <dbReference type="Proteomes" id="UP000664169"/>
    </source>
</evidence>
<dbReference type="InterPro" id="IPR002402">
    <property type="entry name" value="Cyt_P450_E_grp-II"/>
</dbReference>
<dbReference type="GO" id="GO:0016712">
    <property type="term" value="F:oxidoreductase activity, acting on paired donors, with incorporation or reduction of molecular oxygen, reduced flavin or flavoprotein as one donor, and incorporation of one atom of oxygen"/>
    <property type="evidence" value="ECO:0007669"/>
    <property type="project" value="InterPro"/>
</dbReference>
<evidence type="ECO:0000256" key="5">
    <source>
        <dbReference type="ARBA" id="ARBA00023002"/>
    </source>
</evidence>
<reference evidence="10" key="1">
    <citation type="submission" date="2021-03" db="EMBL/GenBank/DDBJ databases">
        <authorList>
            <person name="Tagirdzhanova G."/>
        </authorList>
    </citation>
    <scope>NUCLEOTIDE SEQUENCE</scope>
</reference>
<comment type="similarity">
    <text evidence="2 9">Belongs to the cytochrome P450 family.</text>
</comment>
<gene>
    <name evidence="10" type="ORF">GOMPHAMPRED_006491</name>
</gene>
<dbReference type="OrthoDB" id="1470350at2759"/>
<dbReference type="InterPro" id="IPR002974">
    <property type="entry name" value="Cyt_P450_E_CYP52_ascomycetes"/>
</dbReference>
<evidence type="ECO:0000313" key="10">
    <source>
        <dbReference type="EMBL" id="CAF9932108.1"/>
    </source>
</evidence>
<dbReference type="EMBL" id="CAJPDQ010000042">
    <property type="protein sequence ID" value="CAF9932108.1"/>
    <property type="molecule type" value="Genomic_DNA"/>
</dbReference>
<keyword evidence="4 8" id="KW-0479">Metal-binding</keyword>
<evidence type="ECO:0000256" key="6">
    <source>
        <dbReference type="ARBA" id="ARBA00023004"/>
    </source>
</evidence>